<evidence type="ECO:0000256" key="1">
    <source>
        <dbReference type="SAM" id="SignalP"/>
    </source>
</evidence>
<dbReference type="Proteomes" id="UP000006281">
    <property type="component" value="Chromosome"/>
</dbReference>
<accession>K0K540</accession>
<dbReference type="PATRIC" id="fig|1179773.3.peg.5484"/>
<dbReference type="KEGG" id="sesp:BN6_54430"/>
<keyword evidence="1" id="KW-0732">Signal</keyword>
<proteinExistence type="predicted"/>
<feature type="signal peptide" evidence="1">
    <location>
        <begin position="1"/>
        <end position="21"/>
    </location>
</feature>
<dbReference type="RefSeq" id="WP_015102814.1">
    <property type="nucleotide sequence ID" value="NC_019673.1"/>
</dbReference>
<gene>
    <name evidence="2" type="ordered locus">BN6_54430</name>
</gene>
<protein>
    <submittedName>
        <fullName evidence="2">Putative secreted protein</fullName>
    </submittedName>
</protein>
<dbReference type="BioCyc" id="SESP1179773:BN6_RS26305-MONOMER"/>
<dbReference type="HOGENOM" id="CLU_1863721_0_0_11"/>
<feature type="chain" id="PRO_5039309901" evidence="1">
    <location>
        <begin position="22"/>
        <end position="137"/>
    </location>
</feature>
<reference evidence="2 3" key="1">
    <citation type="journal article" date="2012" name="BMC Genomics">
        <title>Complete genome sequence of Saccharothrix espanaensis DSM 44229T and comparison to the other completely sequenced Pseudonocardiaceae.</title>
        <authorList>
            <person name="Strobel T."/>
            <person name="Al-Dilaimi A."/>
            <person name="Blom J."/>
            <person name="Gessner A."/>
            <person name="Kalinowski J."/>
            <person name="Luzhetska M."/>
            <person name="Puhler A."/>
            <person name="Szczepanowski R."/>
            <person name="Bechthold A."/>
            <person name="Ruckert C."/>
        </authorList>
    </citation>
    <scope>NUCLEOTIDE SEQUENCE [LARGE SCALE GENOMIC DNA]</scope>
    <source>
        <strain evidence="3">ATCC 51144 / DSM 44229 / JCM 9112 / NBRC 15066 / NRRL 15764</strain>
    </source>
</reference>
<name>K0K540_SACES</name>
<evidence type="ECO:0000313" key="2">
    <source>
        <dbReference type="EMBL" id="CCH32702.1"/>
    </source>
</evidence>
<evidence type="ECO:0000313" key="3">
    <source>
        <dbReference type="Proteomes" id="UP000006281"/>
    </source>
</evidence>
<organism evidence="2 3">
    <name type="scientific">Saccharothrix espanaensis (strain ATCC 51144 / DSM 44229 / JCM 9112 / NBRC 15066 / NRRL 15764)</name>
    <dbReference type="NCBI Taxonomy" id="1179773"/>
    <lineage>
        <taxon>Bacteria</taxon>
        <taxon>Bacillati</taxon>
        <taxon>Actinomycetota</taxon>
        <taxon>Actinomycetes</taxon>
        <taxon>Pseudonocardiales</taxon>
        <taxon>Pseudonocardiaceae</taxon>
        <taxon>Saccharothrix</taxon>
    </lineage>
</organism>
<dbReference type="EMBL" id="HE804045">
    <property type="protein sequence ID" value="CCH32702.1"/>
    <property type="molecule type" value="Genomic_DNA"/>
</dbReference>
<keyword evidence="3" id="KW-1185">Reference proteome</keyword>
<dbReference type="AlphaFoldDB" id="K0K540"/>
<sequence>MKALVTTAALLAALVAPAVVAAPVATAAPTGFGVAGSPGPNCDAGLCAEFRRSTASGSPRTWGYGSFTGSGSRSVELKVTLYTYWKPQYVAIATATTTGNGFREVSTRETTTDSLIMLTCARITYQDNQETRQICDN</sequence>